<dbReference type="EC" id="3.4.21.89" evidence="7"/>
<dbReference type="NCBIfam" id="TIGR02228">
    <property type="entry name" value="sigpep_I_arch"/>
    <property type="match status" value="1"/>
</dbReference>
<dbReference type="PANTHER" id="PTHR10806">
    <property type="entry name" value="SIGNAL PEPTIDASE COMPLEX CATALYTIC SUBUNIT SEC11"/>
    <property type="match status" value="1"/>
</dbReference>
<evidence type="ECO:0000256" key="6">
    <source>
        <dbReference type="SAM" id="Phobius"/>
    </source>
</evidence>
<protein>
    <submittedName>
        <fullName evidence="7">Signal peptidase I</fullName>
        <ecNumber evidence="7">3.4.21.89</ecNumber>
    </submittedName>
</protein>
<dbReference type="CDD" id="cd06530">
    <property type="entry name" value="S26_SPase_I"/>
    <property type="match status" value="1"/>
</dbReference>
<evidence type="ECO:0000256" key="2">
    <source>
        <dbReference type="ARBA" id="ARBA00022692"/>
    </source>
</evidence>
<dbReference type="Proteomes" id="UP001595921">
    <property type="component" value="Unassembled WGS sequence"/>
</dbReference>
<evidence type="ECO:0000256" key="4">
    <source>
        <dbReference type="ARBA" id="ARBA00023136"/>
    </source>
</evidence>
<dbReference type="SUPFAM" id="SSF51306">
    <property type="entry name" value="LexA/Signal peptidase"/>
    <property type="match status" value="1"/>
</dbReference>
<organism evidence="7 8">
    <name type="scientific">Halobium salinum</name>
    <dbReference type="NCBI Taxonomy" id="1364940"/>
    <lineage>
        <taxon>Archaea</taxon>
        <taxon>Methanobacteriati</taxon>
        <taxon>Methanobacteriota</taxon>
        <taxon>Stenosarchaea group</taxon>
        <taxon>Halobacteria</taxon>
        <taxon>Halobacteriales</taxon>
        <taxon>Haloferacaceae</taxon>
        <taxon>Halobium</taxon>
    </lineage>
</organism>
<dbReference type="InterPro" id="IPR036286">
    <property type="entry name" value="LexA/Signal_pep-like_sf"/>
</dbReference>
<feature type="transmembrane region" description="Helical" evidence="6">
    <location>
        <begin position="264"/>
        <end position="284"/>
    </location>
</feature>
<feature type="region of interest" description="Disordered" evidence="5">
    <location>
        <begin position="288"/>
        <end position="307"/>
    </location>
</feature>
<evidence type="ECO:0000313" key="7">
    <source>
        <dbReference type="EMBL" id="MFC4357880.1"/>
    </source>
</evidence>
<feature type="transmembrane region" description="Helical" evidence="6">
    <location>
        <begin position="133"/>
        <end position="159"/>
    </location>
</feature>
<accession>A0ABD5PB51</accession>
<dbReference type="AlphaFoldDB" id="A0ABD5PB51"/>
<evidence type="ECO:0000256" key="3">
    <source>
        <dbReference type="ARBA" id="ARBA00022989"/>
    </source>
</evidence>
<dbReference type="GO" id="GO:0016020">
    <property type="term" value="C:membrane"/>
    <property type="evidence" value="ECO:0007669"/>
    <property type="project" value="UniProtKB-SubCell"/>
</dbReference>
<comment type="subcellular location">
    <subcellularLocation>
        <location evidence="1">Membrane</location>
    </subcellularLocation>
</comment>
<dbReference type="GO" id="GO:0009003">
    <property type="term" value="F:signal peptidase activity"/>
    <property type="evidence" value="ECO:0007669"/>
    <property type="project" value="UniProtKB-EC"/>
</dbReference>
<gene>
    <name evidence="7" type="ORF">ACFO0N_07950</name>
</gene>
<reference evidence="7 8" key="1">
    <citation type="journal article" date="2019" name="Int. J. Syst. Evol. Microbiol.">
        <title>The Global Catalogue of Microorganisms (GCM) 10K type strain sequencing project: providing services to taxonomists for standard genome sequencing and annotation.</title>
        <authorList>
            <consortium name="The Broad Institute Genomics Platform"/>
            <consortium name="The Broad Institute Genome Sequencing Center for Infectious Disease"/>
            <person name="Wu L."/>
            <person name="Ma J."/>
        </authorList>
    </citation>
    <scope>NUCLEOTIDE SEQUENCE [LARGE SCALE GENOMIC DNA]</scope>
    <source>
        <strain evidence="7 8">CGMCC 1.12553</strain>
    </source>
</reference>
<evidence type="ECO:0000256" key="5">
    <source>
        <dbReference type="SAM" id="MobiDB-lite"/>
    </source>
</evidence>
<keyword evidence="3 6" id="KW-1133">Transmembrane helix</keyword>
<sequence>MNRPGLPVPERTTHALALLLVVGLVAPFVVFAAPGLVGAQHSFVVLSGSMEPAIDTGDAVLVERVDPTAVEAGDVVTFRDGGASTPVTHRVVEVREGEFGRQFVTKGDANEDSDPGVVTESELLGRVAFTLPLVGYVVGFGGTPAGVVALVVVPFGLLLATELRSVVSGATRGRREPDDVDDTDGPNGVGEAERANGTEGTEGTARTDETMDTTATRTAAGTVTPDEPTGGITLAPGELRIGLGVLLCAGPYTAWVAYVTTAGWAVAAAVAANASLALAAALYLSGRDEAAESGPTDAPTGGVDDGR</sequence>
<comment type="caution">
    <text evidence="7">The sequence shown here is derived from an EMBL/GenBank/DDBJ whole genome shotgun (WGS) entry which is preliminary data.</text>
</comment>
<evidence type="ECO:0000313" key="8">
    <source>
        <dbReference type="Proteomes" id="UP001595921"/>
    </source>
</evidence>
<keyword evidence="2 6" id="KW-0812">Transmembrane</keyword>
<dbReference type="PANTHER" id="PTHR10806:SF6">
    <property type="entry name" value="SIGNAL PEPTIDASE COMPLEX CATALYTIC SUBUNIT SEC11"/>
    <property type="match status" value="1"/>
</dbReference>
<keyword evidence="7" id="KW-0378">Hydrolase</keyword>
<dbReference type="RefSeq" id="WP_267624611.1">
    <property type="nucleotide sequence ID" value="NZ_JAODIW010000009.1"/>
</dbReference>
<dbReference type="InterPro" id="IPR019533">
    <property type="entry name" value="Peptidase_S26"/>
</dbReference>
<dbReference type="Gene3D" id="2.10.109.10">
    <property type="entry name" value="Umud Fragment, subunit A"/>
    <property type="match status" value="1"/>
</dbReference>
<evidence type="ECO:0000256" key="1">
    <source>
        <dbReference type="ARBA" id="ARBA00004370"/>
    </source>
</evidence>
<feature type="region of interest" description="Disordered" evidence="5">
    <location>
        <begin position="169"/>
        <end position="231"/>
    </location>
</feature>
<feature type="compositionally biased region" description="Low complexity" evidence="5">
    <location>
        <begin position="212"/>
        <end position="224"/>
    </location>
</feature>
<keyword evidence="4 6" id="KW-0472">Membrane</keyword>
<name>A0ABD5PB51_9EURY</name>
<proteinExistence type="predicted"/>
<dbReference type="PRINTS" id="PR00728">
    <property type="entry name" value="SIGNALPTASE"/>
</dbReference>
<dbReference type="EMBL" id="JBHSDS010000005">
    <property type="protein sequence ID" value="MFC4357880.1"/>
    <property type="molecule type" value="Genomic_DNA"/>
</dbReference>
<dbReference type="InterPro" id="IPR001733">
    <property type="entry name" value="Peptidase_S26B"/>
</dbReference>
<keyword evidence="8" id="KW-1185">Reference proteome</keyword>